<dbReference type="Pfam" id="PF07202">
    <property type="entry name" value="Tcp10_C"/>
    <property type="match status" value="4"/>
</dbReference>
<feature type="domain" description="Centromere protein J C-terminal" evidence="4">
    <location>
        <begin position="800"/>
        <end position="828"/>
    </location>
</feature>
<evidence type="ECO:0000313" key="7">
    <source>
        <dbReference type="Proteomes" id="UP000736164"/>
    </source>
</evidence>
<dbReference type="PANTHER" id="PTHR10331:SF28">
    <property type="entry name" value="CENTROMERE PROTEIN J-LIKE"/>
    <property type="match status" value="1"/>
</dbReference>
<evidence type="ECO:0000256" key="1">
    <source>
        <dbReference type="ARBA" id="ARBA00005627"/>
    </source>
</evidence>
<dbReference type="GO" id="GO:0061511">
    <property type="term" value="P:centriole elongation"/>
    <property type="evidence" value="ECO:0007669"/>
    <property type="project" value="TreeGrafter"/>
</dbReference>
<feature type="compositionally biased region" description="Basic and acidic residues" evidence="3">
    <location>
        <begin position="683"/>
        <end position="693"/>
    </location>
</feature>
<dbReference type="PANTHER" id="PTHR10331">
    <property type="entry name" value="T COMPLEX PROTEIN 10"/>
    <property type="match status" value="1"/>
</dbReference>
<feature type="non-terminal residue" evidence="6">
    <location>
        <position position="916"/>
    </location>
</feature>
<evidence type="ECO:0000313" key="6">
    <source>
        <dbReference type="EMBL" id="MBN3314459.1"/>
    </source>
</evidence>
<dbReference type="GO" id="GO:0015631">
    <property type="term" value="F:tubulin binding"/>
    <property type="evidence" value="ECO:0007669"/>
    <property type="project" value="TreeGrafter"/>
</dbReference>
<feature type="domain" description="Centromere protein J C-terminal" evidence="4">
    <location>
        <begin position="873"/>
        <end position="904"/>
    </location>
</feature>
<evidence type="ECO:0000256" key="3">
    <source>
        <dbReference type="SAM" id="MobiDB-lite"/>
    </source>
</evidence>
<keyword evidence="2" id="KW-0175">Coiled coil</keyword>
<name>A0A8J7NIA3_ATRSP</name>
<proteinExistence type="inferred from homology"/>
<evidence type="ECO:0000259" key="5">
    <source>
        <dbReference type="Pfam" id="PF25779"/>
    </source>
</evidence>
<dbReference type="InterPro" id="IPR009852">
    <property type="entry name" value="CENPJ_C_dom"/>
</dbReference>
<dbReference type="EMBL" id="JAAWVO010015592">
    <property type="protein sequence ID" value="MBN3314459.1"/>
    <property type="molecule type" value="Genomic_DNA"/>
</dbReference>
<feature type="compositionally biased region" description="Basic and acidic residues" evidence="3">
    <location>
        <begin position="1"/>
        <end position="16"/>
    </location>
</feature>
<comment type="caution">
    <text evidence="6">The sequence shown here is derived from an EMBL/GenBank/DDBJ whole genome shotgun (WGS) entry which is preliminary data.</text>
</comment>
<feature type="compositionally biased region" description="Low complexity" evidence="3">
    <location>
        <begin position="349"/>
        <end position="358"/>
    </location>
</feature>
<feature type="compositionally biased region" description="Polar residues" evidence="3">
    <location>
        <begin position="391"/>
        <end position="405"/>
    </location>
</feature>
<feature type="domain" description="Centromere protein J C-terminal" evidence="4">
    <location>
        <begin position="725"/>
        <end position="757"/>
    </location>
</feature>
<feature type="compositionally biased region" description="Basic and acidic residues" evidence="3">
    <location>
        <begin position="251"/>
        <end position="267"/>
    </location>
</feature>
<accession>A0A8J7NIA3</accession>
<dbReference type="GO" id="GO:0005813">
    <property type="term" value="C:centrosome"/>
    <property type="evidence" value="ECO:0007669"/>
    <property type="project" value="TreeGrafter"/>
</dbReference>
<dbReference type="AlphaFoldDB" id="A0A8J7NIA3"/>
<gene>
    <name evidence="6" type="primary">Cenpj_1</name>
    <name evidence="6" type="ORF">GTO95_0016398</name>
</gene>
<feature type="region of interest" description="Disordered" evidence="3">
    <location>
        <begin position="664"/>
        <end position="693"/>
    </location>
</feature>
<evidence type="ECO:0000259" key="4">
    <source>
        <dbReference type="Pfam" id="PF07202"/>
    </source>
</evidence>
<sequence length="916" mass="103281">MSHVLDENIPEKDEVQPRNLSPIKEESGEQQGEEPCLVSPFGIKRRRSLPPIRPGVGVRQKTFEAFVEEQLKLDEEVLQRDKQELKPAKETEKKTFLKKGEGITRIEKSKETVLTDHRRGPLNQVLKRVSFVSQHRRSLPILQDTDKSCERKSTPLSRQVSSPAMDLQKHMCLAENDNHLDTPKKINLPQEEQHPESITSPAERTQFICTDQQYSNNNHQVDKTGSNLGFKKVNDHIVKVFNGPVLSNDSGSEKSENQEKSKKEREVQTCSTKIKRPPSSTSDSTSNEDDPKSQFHEQLIHQTPLRLGHTDQKLDLSDDDYASDAPSGAEERVCRPQTPHRLPFSHPFSSTSSSNNSETEIRDFNWHRITAPSPCLKSPRKMEAEKRKTPPLSNNSSNRKINQLTPPTSELVSNLFSGLKTRTNHTAQRRVSDVSQCSEDNQGDILTPQQLKEQMRALQEEFKQRECHWSAAHRQLKSQVEALTRENVDLRDELRVSERHQQETWWSHYTTAQPTTKAETPVSEAILTGTCRAKSEERTVGYSSRSITPVGRRLQFDKSLSPKSEIQVKAKTKHALSRQTIITASSVSLSCIIHTLWLSAGSFSSSTGGRSEMISQMDQSDVLVLLWVTPTGRMTPSQGRANPLDTDAGVSRCRGRQVSVMGYQGRSVTPSGRRTPSAGKATSSEKEDQTQHYPENLHIHKVIEKSGLSTIASSYVGTKGSDDEVREETHFPDGKTVQLFSSGHRIITFRNGTKKEISADGKSVTVTFFNGDIKQILPEGKVKQKIYFYADAQTTHTTYPNGLEVVQFPNNQIEKHHPNGTKEIVFPDKAVKHLYPDGREESIFPDGTVVKLAKNGEKTIEFSNGQKEIHTSQYKQREYPDGTVKTVYSNGRQETKYSSGRVRIKDRDGIIIMDKK</sequence>
<dbReference type="Gene3D" id="2.60.450.20">
    <property type="match status" value="1"/>
</dbReference>
<feature type="domain" description="CENPJ tubulin-binding region" evidence="5">
    <location>
        <begin position="51"/>
        <end position="108"/>
    </location>
</feature>
<reference evidence="6" key="1">
    <citation type="journal article" date="2021" name="Cell">
        <title>Tracing the genetic footprints of vertebrate landing in non-teleost ray-finned fishes.</title>
        <authorList>
            <person name="Bi X."/>
            <person name="Wang K."/>
            <person name="Yang L."/>
            <person name="Pan H."/>
            <person name="Jiang H."/>
            <person name="Wei Q."/>
            <person name="Fang M."/>
            <person name="Yu H."/>
            <person name="Zhu C."/>
            <person name="Cai Y."/>
            <person name="He Y."/>
            <person name="Gan X."/>
            <person name="Zeng H."/>
            <person name="Yu D."/>
            <person name="Zhu Y."/>
            <person name="Jiang H."/>
            <person name="Qiu Q."/>
            <person name="Yang H."/>
            <person name="Zhang Y.E."/>
            <person name="Wang W."/>
            <person name="Zhu M."/>
            <person name="He S."/>
            <person name="Zhang G."/>
        </authorList>
    </citation>
    <scope>NUCLEOTIDE SEQUENCE</scope>
    <source>
        <strain evidence="6">Allg_001</strain>
    </source>
</reference>
<dbReference type="Proteomes" id="UP000736164">
    <property type="component" value="Unassembled WGS sequence"/>
</dbReference>
<protein>
    <submittedName>
        <fullName evidence="6">CENPJ protein</fullName>
    </submittedName>
</protein>
<dbReference type="InterPro" id="IPR047002">
    <property type="entry name" value="Tcp10_C_sf"/>
</dbReference>
<keyword evidence="7" id="KW-1185">Reference proteome</keyword>
<feature type="region of interest" description="Disordered" evidence="3">
    <location>
        <begin position="1"/>
        <end position="35"/>
    </location>
</feature>
<feature type="coiled-coil region" evidence="2">
    <location>
        <begin position="473"/>
        <end position="500"/>
    </location>
</feature>
<dbReference type="InterPro" id="IPR026581">
    <property type="entry name" value="TCP10L/CENPJ"/>
</dbReference>
<dbReference type="Pfam" id="PF25779">
    <property type="entry name" value="Tubulin-bind_CPAP"/>
    <property type="match status" value="1"/>
</dbReference>
<feature type="region of interest" description="Disordered" evidence="3">
    <location>
        <begin position="242"/>
        <end position="294"/>
    </location>
</feature>
<feature type="non-terminal residue" evidence="6">
    <location>
        <position position="1"/>
    </location>
</feature>
<feature type="domain" description="Centromere protein J C-terminal" evidence="4">
    <location>
        <begin position="836"/>
        <end position="870"/>
    </location>
</feature>
<dbReference type="GO" id="GO:0060271">
    <property type="term" value="P:cilium assembly"/>
    <property type="evidence" value="ECO:0007669"/>
    <property type="project" value="TreeGrafter"/>
</dbReference>
<evidence type="ECO:0000256" key="2">
    <source>
        <dbReference type="SAM" id="Coils"/>
    </source>
</evidence>
<feature type="region of interest" description="Disordered" evidence="3">
    <location>
        <begin position="370"/>
        <end position="405"/>
    </location>
</feature>
<organism evidence="6 7">
    <name type="scientific">Atractosteus spatula</name>
    <name type="common">Alligator gar</name>
    <name type="synonym">Lepisosteus spatula</name>
    <dbReference type="NCBI Taxonomy" id="7917"/>
    <lineage>
        <taxon>Eukaryota</taxon>
        <taxon>Metazoa</taxon>
        <taxon>Chordata</taxon>
        <taxon>Craniata</taxon>
        <taxon>Vertebrata</taxon>
        <taxon>Euteleostomi</taxon>
        <taxon>Actinopterygii</taxon>
        <taxon>Neopterygii</taxon>
        <taxon>Holostei</taxon>
        <taxon>Semionotiformes</taxon>
        <taxon>Lepisosteidae</taxon>
        <taxon>Atractosteus</taxon>
    </lineage>
</organism>
<comment type="similarity">
    <text evidence="1">Belongs to the TCP10 family.</text>
</comment>
<dbReference type="GO" id="GO:0005814">
    <property type="term" value="C:centriole"/>
    <property type="evidence" value="ECO:0007669"/>
    <property type="project" value="TreeGrafter"/>
</dbReference>
<feature type="region of interest" description="Disordered" evidence="3">
    <location>
        <begin position="315"/>
        <end position="358"/>
    </location>
</feature>
<dbReference type="InterPro" id="IPR058029">
    <property type="entry name" value="Tubulin-bd_CENPJ"/>
</dbReference>